<dbReference type="EMBL" id="JAUZQC010000005">
    <property type="protein sequence ID" value="KAK5871250.1"/>
    <property type="molecule type" value="Genomic_DNA"/>
</dbReference>
<name>A0AAN7XZD3_ELEMC</name>
<comment type="similarity">
    <text evidence="3">Belongs to the borealin family.</text>
</comment>
<evidence type="ECO:0000256" key="3">
    <source>
        <dbReference type="ARBA" id="ARBA00009914"/>
    </source>
</evidence>
<dbReference type="Gene3D" id="6.10.250.1900">
    <property type="match status" value="1"/>
</dbReference>
<dbReference type="InterPro" id="IPR018851">
    <property type="entry name" value="Borealin_N"/>
</dbReference>
<keyword evidence="5" id="KW-0132">Cell division</keyword>
<dbReference type="AlphaFoldDB" id="A0AAN7XZD3"/>
<evidence type="ECO:0000313" key="12">
    <source>
        <dbReference type="EMBL" id="KAK5871250.1"/>
    </source>
</evidence>
<dbReference type="Pfam" id="PF10444">
    <property type="entry name" value="Nbl1_Borealin_N"/>
    <property type="match status" value="1"/>
</dbReference>
<dbReference type="GO" id="GO:0032133">
    <property type="term" value="C:chromosome passenger complex"/>
    <property type="evidence" value="ECO:0007669"/>
    <property type="project" value="TreeGrafter"/>
</dbReference>
<evidence type="ECO:0000259" key="11">
    <source>
        <dbReference type="Pfam" id="PF10444"/>
    </source>
</evidence>
<keyword evidence="9" id="KW-0137">Centromere</keyword>
<reference evidence="12 13" key="2">
    <citation type="journal article" date="2023" name="Mol. Biol. Evol.">
        <title>Genomics of Secondarily Temperate Adaptation in the Only Non-Antarctic Icefish.</title>
        <authorList>
            <person name="Rivera-Colon A.G."/>
            <person name="Rayamajhi N."/>
            <person name="Minhas B.F."/>
            <person name="Madrigal G."/>
            <person name="Bilyk K.T."/>
            <person name="Yoon V."/>
            <person name="Hune M."/>
            <person name="Gregory S."/>
            <person name="Cheng C.H.C."/>
            <person name="Catchen J.M."/>
        </authorList>
    </citation>
    <scope>NUCLEOTIDE SEQUENCE [LARGE SCALE GENOMIC DNA]</scope>
    <source>
        <strain evidence="12">JMC-PN-2008</strain>
    </source>
</reference>
<dbReference type="GO" id="GO:0000070">
    <property type="term" value="P:mitotic sister chromatid segregation"/>
    <property type="evidence" value="ECO:0007669"/>
    <property type="project" value="TreeGrafter"/>
</dbReference>
<dbReference type="InterPro" id="IPR018867">
    <property type="entry name" value="Cell_div_borealin"/>
</dbReference>
<feature type="region of interest" description="Disordered" evidence="10">
    <location>
        <begin position="1"/>
        <end position="21"/>
    </location>
</feature>
<comment type="subcellular location">
    <subcellularLocation>
        <location evidence="2">Chromosome</location>
        <location evidence="2">Centromere</location>
    </subcellularLocation>
    <subcellularLocation>
        <location evidence="1">Nucleus</location>
    </subcellularLocation>
</comment>
<dbReference type="PANTHER" id="PTHR16040:SF10">
    <property type="entry name" value="BOREALIN-2"/>
    <property type="match status" value="1"/>
</dbReference>
<evidence type="ECO:0000256" key="1">
    <source>
        <dbReference type="ARBA" id="ARBA00004123"/>
    </source>
</evidence>
<evidence type="ECO:0000313" key="13">
    <source>
        <dbReference type="Proteomes" id="UP001346869"/>
    </source>
</evidence>
<organism evidence="12 13">
    <name type="scientific">Eleginops maclovinus</name>
    <name type="common">Patagonian blennie</name>
    <name type="synonym">Eleginus maclovinus</name>
    <dbReference type="NCBI Taxonomy" id="56733"/>
    <lineage>
        <taxon>Eukaryota</taxon>
        <taxon>Metazoa</taxon>
        <taxon>Chordata</taxon>
        <taxon>Craniata</taxon>
        <taxon>Vertebrata</taxon>
        <taxon>Euteleostomi</taxon>
        <taxon>Actinopterygii</taxon>
        <taxon>Neopterygii</taxon>
        <taxon>Teleostei</taxon>
        <taxon>Neoteleostei</taxon>
        <taxon>Acanthomorphata</taxon>
        <taxon>Eupercaria</taxon>
        <taxon>Perciformes</taxon>
        <taxon>Notothenioidei</taxon>
        <taxon>Eleginopidae</taxon>
        <taxon>Eleginops</taxon>
    </lineage>
</organism>
<keyword evidence="13" id="KW-1185">Reference proteome</keyword>
<evidence type="ECO:0000256" key="10">
    <source>
        <dbReference type="SAM" id="MobiDB-lite"/>
    </source>
</evidence>
<feature type="region of interest" description="Disordered" evidence="10">
    <location>
        <begin position="207"/>
        <end position="230"/>
    </location>
</feature>
<sequence length="333" mass="36473">MTSRRAKNRGTGSANEKESRAMRHNKLSLFIEQFEKEAQDRMDGLEARLEHMLASVDKVFEVELLKIPRALQTTLIMEIFMEEESSASDVSIAMRNESQEFHRPITRAHSERVKSTDSAPGQCKAVQKPSSKVGKATKKNKALVGINSTGNIRDSPVTAKRTQNLSDDNNELTPSTKQKLRFEVSNGDPHCSITGSAAHVTVTVPQGQVGKGTKKGKTLVGSSSTGNIRDSSVTAKRAQSLVDNNNKQTRTTKQKLRSVVSAGDLHCSMAGSAAHITVTTAQGQTLSFSEETKGRINIDLLDDVARCQIKRLTNLMGMVLRRSSTDREFSPFS</sequence>
<dbReference type="GO" id="GO:0000775">
    <property type="term" value="C:chromosome, centromeric region"/>
    <property type="evidence" value="ECO:0007669"/>
    <property type="project" value="UniProtKB-SubCell"/>
</dbReference>
<dbReference type="GO" id="GO:0051233">
    <property type="term" value="C:spindle midzone"/>
    <property type="evidence" value="ECO:0007669"/>
    <property type="project" value="TreeGrafter"/>
</dbReference>
<feature type="region of interest" description="Disordered" evidence="10">
    <location>
        <begin position="147"/>
        <end position="174"/>
    </location>
</feature>
<keyword evidence="4" id="KW-0158">Chromosome</keyword>
<evidence type="ECO:0000256" key="5">
    <source>
        <dbReference type="ARBA" id="ARBA00022618"/>
    </source>
</evidence>
<evidence type="ECO:0000256" key="2">
    <source>
        <dbReference type="ARBA" id="ARBA00004584"/>
    </source>
</evidence>
<feature type="domain" description="Borealin N-terminal" evidence="11">
    <location>
        <begin position="26"/>
        <end position="79"/>
    </location>
</feature>
<proteinExistence type="inferred from homology"/>
<evidence type="ECO:0000256" key="7">
    <source>
        <dbReference type="ARBA" id="ARBA00023242"/>
    </source>
</evidence>
<accession>A0AAN7XZD3</accession>
<evidence type="ECO:0000256" key="4">
    <source>
        <dbReference type="ARBA" id="ARBA00022454"/>
    </source>
</evidence>
<keyword evidence="6" id="KW-0498">Mitosis</keyword>
<evidence type="ECO:0000256" key="9">
    <source>
        <dbReference type="ARBA" id="ARBA00023328"/>
    </source>
</evidence>
<protein>
    <recommendedName>
        <fullName evidence="11">Borealin N-terminal domain-containing protein</fullName>
    </recommendedName>
</protein>
<reference evidence="12 13" key="1">
    <citation type="journal article" date="2023" name="Genes (Basel)">
        <title>Chromosome-Level Genome Assembly and Circadian Gene Repertoire of the Patagonia Blennie Eleginops maclovinus-The Closest Ancestral Proxy of Antarctic Cryonotothenioids.</title>
        <authorList>
            <person name="Cheng C.C."/>
            <person name="Rivera-Colon A.G."/>
            <person name="Minhas B.F."/>
            <person name="Wilson L."/>
            <person name="Rayamajhi N."/>
            <person name="Vargas-Chacoff L."/>
            <person name="Catchen J.M."/>
        </authorList>
    </citation>
    <scope>NUCLEOTIDE SEQUENCE [LARGE SCALE GENOMIC DNA]</scope>
    <source>
        <strain evidence="12">JMC-PN-2008</strain>
    </source>
</reference>
<dbReference type="GO" id="GO:0005634">
    <property type="term" value="C:nucleus"/>
    <property type="evidence" value="ECO:0007669"/>
    <property type="project" value="UniProtKB-SubCell"/>
</dbReference>
<evidence type="ECO:0000256" key="6">
    <source>
        <dbReference type="ARBA" id="ARBA00022776"/>
    </source>
</evidence>
<comment type="caution">
    <text evidence="12">The sequence shown here is derived from an EMBL/GenBank/DDBJ whole genome shotgun (WGS) entry which is preliminary data.</text>
</comment>
<evidence type="ECO:0000256" key="8">
    <source>
        <dbReference type="ARBA" id="ARBA00023306"/>
    </source>
</evidence>
<keyword evidence="8" id="KW-0131">Cell cycle</keyword>
<feature type="compositionally biased region" description="Polar residues" evidence="10">
    <location>
        <begin position="160"/>
        <end position="174"/>
    </location>
</feature>
<dbReference type="Proteomes" id="UP001346869">
    <property type="component" value="Unassembled WGS sequence"/>
</dbReference>
<gene>
    <name evidence="12" type="ORF">PBY51_004142</name>
</gene>
<dbReference type="PANTHER" id="PTHR16040">
    <property type="entry name" value="AUSTRALIN, ISOFORM A-RELATED"/>
    <property type="match status" value="1"/>
</dbReference>
<keyword evidence="7" id="KW-0539">Nucleus</keyword>
<dbReference type="GO" id="GO:0051301">
    <property type="term" value="P:cell division"/>
    <property type="evidence" value="ECO:0007669"/>
    <property type="project" value="UniProtKB-KW"/>
</dbReference>